<dbReference type="GO" id="GO:0035643">
    <property type="term" value="F:L-DOPA receptor activity"/>
    <property type="evidence" value="ECO:0007669"/>
    <property type="project" value="TreeGrafter"/>
</dbReference>
<dbReference type="PANTHER" id="PTHR15177:SF2">
    <property type="entry name" value="G-PROTEIN COUPLED RECEPTOR 143"/>
    <property type="match status" value="1"/>
</dbReference>
<dbReference type="GO" id="GO:0005886">
    <property type="term" value="C:plasma membrane"/>
    <property type="evidence" value="ECO:0007669"/>
    <property type="project" value="TreeGrafter"/>
</dbReference>
<feature type="transmembrane region" description="Helical" evidence="1">
    <location>
        <begin position="93"/>
        <end position="112"/>
    </location>
</feature>
<organism evidence="2 3">
    <name type="scientific">Rhamnusium bicolor</name>
    <dbReference type="NCBI Taxonomy" id="1586634"/>
    <lineage>
        <taxon>Eukaryota</taxon>
        <taxon>Metazoa</taxon>
        <taxon>Ecdysozoa</taxon>
        <taxon>Arthropoda</taxon>
        <taxon>Hexapoda</taxon>
        <taxon>Insecta</taxon>
        <taxon>Pterygota</taxon>
        <taxon>Neoptera</taxon>
        <taxon>Endopterygota</taxon>
        <taxon>Coleoptera</taxon>
        <taxon>Polyphaga</taxon>
        <taxon>Cucujiformia</taxon>
        <taxon>Chrysomeloidea</taxon>
        <taxon>Cerambycidae</taxon>
        <taxon>Lepturinae</taxon>
        <taxon>Rhagiini</taxon>
        <taxon>Rhamnusium</taxon>
    </lineage>
</organism>
<evidence type="ECO:0000313" key="3">
    <source>
        <dbReference type="Proteomes" id="UP001162156"/>
    </source>
</evidence>
<reference evidence="2" key="1">
    <citation type="journal article" date="2023" name="Insect Mol. Biol.">
        <title>Genome sequencing provides insights into the evolution of gene families encoding plant cell wall-degrading enzymes in longhorned beetles.</title>
        <authorList>
            <person name="Shin N.R."/>
            <person name="Okamura Y."/>
            <person name="Kirsch R."/>
            <person name="Pauchet Y."/>
        </authorList>
    </citation>
    <scope>NUCLEOTIDE SEQUENCE</scope>
    <source>
        <strain evidence="2">RBIC_L_NR</strain>
    </source>
</reference>
<evidence type="ECO:0008006" key="4">
    <source>
        <dbReference type="Google" id="ProtNLM"/>
    </source>
</evidence>
<keyword evidence="1" id="KW-0472">Membrane</keyword>
<keyword evidence="3" id="KW-1185">Reference proteome</keyword>
<dbReference type="GO" id="GO:0072545">
    <property type="term" value="F:L-tyrosine binding"/>
    <property type="evidence" value="ECO:0007669"/>
    <property type="project" value="InterPro"/>
</dbReference>
<dbReference type="EMBL" id="JANEYF010004261">
    <property type="protein sequence ID" value="KAJ8931711.1"/>
    <property type="molecule type" value="Genomic_DNA"/>
</dbReference>
<sequence>MIFHIWDNYYVKFLLFFSCHTSTSLHTALLRILPNYIATYIPIATVMIANPCLYRHSTKDMERIITSTSGQFTSRERDIIDAIKIKFSVINMIFYFCWTPNLINGILLWALWFHLPASCVITTWYIMALVNPLQALFNCLVYRRWSSGSERVILPWRQLEGTEINHTITISRESSHNTAREEIYPLLQSTPTNSINGYISYT</sequence>
<evidence type="ECO:0000256" key="1">
    <source>
        <dbReference type="SAM" id="Phobius"/>
    </source>
</evidence>
<protein>
    <recommendedName>
        <fullName evidence="4">G-protein coupled receptors family 1 profile domain-containing protein</fullName>
    </recommendedName>
</protein>
<feature type="transmembrane region" description="Helical" evidence="1">
    <location>
        <begin position="124"/>
        <end position="142"/>
    </location>
</feature>
<dbReference type="PRINTS" id="PR00965">
    <property type="entry name" value="OCULARALBNSM"/>
</dbReference>
<evidence type="ECO:0000313" key="2">
    <source>
        <dbReference type="EMBL" id="KAJ8931711.1"/>
    </source>
</evidence>
<dbReference type="GO" id="GO:0072544">
    <property type="term" value="F:L-DOPA binding"/>
    <property type="evidence" value="ECO:0007669"/>
    <property type="project" value="InterPro"/>
</dbReference>
<dbReference type="PANTHER" id="PTHR15177">
    <property type="entry name" value="G-PROTEIN COUPLED RECEPTOR 143"/>
    <property type="match status" value="1"/>
</dbReference>
<comment type="caution">
    <text evidence="2">The sequence shown here is derived from an EMBL/GenBank/DDBJ whole genome shotgun (WGS) entry which is preliminary data.</text>
</comment>
<dbReference type="Pfam" id="PF02101">
    <property type="entry name" value="Ocular_alb"/>
    <property type="match status" value="1"/>
</dbReference>
<feature type="transmembrane region" description="Helical" evidence="1">
    <location>
        <begin position="36"/>
        <end position="54"/>
    </location>
</feature>
<dbReference type="AlphaFoldDB" id="A0AAV8WZ23"/>
<name>A0AAV8WZ23_9CUCU</name>
<dbReference type="Proteomes" id="UP001162156">
    <property type="component" value="Unassembled WGS sequence"/>
</dbReference>
<dbReference type="GO" id="GO:0032438">
    <property type="term" value="P:melanosome organization"/>
    <property type="evidence" value="ECO:0007669"/>
    <property type="project" value="TreeGrafter"/>
</dbReference>
<proteinExistence type="predicted"/>
<keyword evidence="1" id="KW-1133">Transmembrane helix</keyword>
<dbReference type="GO" id="GO:0050848">
    <property type="term" value="P:regulation of calcium-mediated signaling"/>
    <property type="evidence" value="ECO:0007669"/>
    <property type="project" value="TreeGrafter"/>
</dbReference>
<accession>A0AAV8WZ23</accession>
<keyword evidence="1" id="KW-0812">Transmembrane</keyword>
<gene>
    <name evidence="2" type="ORF">NQ314_015358</name>
</gene>
<dbReference type="GO" id="GO:0035240">
    <property type="term" value="F:dopamine binding"/>
    <property type="evidence" value="ECO:0007669"/>
    <property type="project" value="InterPro"/>
</dbReference>
<dbReference type="InterPro" id="IPR001414">
    <property type="entry name" value="GPR143"/>
</dbReference>